<feature type="region of interest" description="Disordered" evidence="1">
    <location>
        <begin position="81"/>
        <end position="109"/>
    </location>
</feature>
<organism evidence="2 3">
    <name type="scientific">Ensete ventricosum</name>
    <name type="common">Abyssinian banana</name>
    <name type="synonym">Musa ensete</name>
    <dbReference type="NCBI Taxonomy" id="4639"/>
    <lineage>
        <taxon>Eukaryota</taxon>
        <taxon>Viridiplantae</taxon>
        <taxon>Streptophyta</taxon>
        <taxon>Embryophyta</taxon>
        <taxon>Tracheophyta</taxon>
        <taxon>Spermatophyta</taxon>
        <taxon>Magnoliopsida</taxon>
        <taxon>Liliopsida</taxon>
        <taxon>Zingiberales</taxon>
        <taxon>Musaceae</taxon>
        <taxon>Ensete</taxon>
    </lineage>
</organism>
<name>A0A426XNR4_ENSVE</name>
<dbReference type="AlphaFoldDB" id="A0A426XNR4"/>
<evidence type="ECO:0000313" key="3">
    <source>
        <dbReference type="Proteomes" id="UP000287651"/>
    </source>
</evidence>
<sequence length="109" mass="11762">MVAPLASMSPQLPSDPFAALHMRRCSVPMESKLVIEIIIEICGLSKQDLEIRAPLTDVDGDILPFLTTYFVVDSYPSTVTTSASATNGTNEISTDLPASSNPFLRSCSR</sequence>
<dbReference type="EMBL" id="AMZH03018861">
    <property type="protein sequence ID" value="RRT41081.1"/>
    <property type="molecule type" value="Genomic_DNA"/>
</dbReference>
<accession>A0A426XNR4</accession>
<dbReference type="Proteomes" id="UP000287651">
    <property type="component" value="Unassembled WGS sequence"/>
</dbReference>
<comment type="caution">
    <text evidence="2">The sequence shown here is derived from an EMBL/GenBank/DDBJ whole genome shotgun (WGS) entry which is preliminary data.</text>
</comment>
<protein>
    <submittedName>
        <fullName evidence="2">Uncharacterized protein</fullName>
    </submittedName>
</protein>
<proteinExistence type="predicted"/>
<evidence type="ECO:0000313" key="2">
    <source>
        <dbReference type="EMBL" id="RRT41081.1"/>
    </source>
</evidence>
<reference evidence="2 3" key="1">
    <citation type="journal article" date="2014" name="Agronomy (Basel)">
        <title>A Draft Genome Sequence for Ensete ventricosum, the Drought-Tolerant Tree Against Hunger.</title>
        <authorList>
            <person name="Harrison J."/>
            <person name="Moore K.A."/>
            <person name="Paszkiewicz K."/>
            <person name="Jones T."/>
            <person name="Grant M."/>
            <person name="Ambacheew D."/>
            <person name="Muzemil S."/>
            <person name="Studholme D.J."/>
        </authorList>
    </citation>
    <scope>NUCLEOTIDE SEQUENCE [LARGE SCALE GENOMIC DNA]</scope>
</reference>
<gene>
    <name evidence="2" type="ORF">B296_00054239</name>
</gene>
<evidence type="ECO:0000256" key="1">
    <source>
        <dbReference type="SAM" id="MobiDB-lite"/>
    </source>
</evidence>